<dbReference type="OrthoDB" id="9850606at2"/>
<organism evidence="1 2">
    <name type="scientific">Williamwhitmania taraxaci</name>
    <dbReference type="NCBI Taxonomy" id="1640674"/>
    <lineage>
        <taxon>Bacteria</taxon>
        <taxon>Pseudomonadati</taxon>
        <taxon>Bacteroidota</taxon>
        <taxon>Bacteroidia</taxon>
        <taxon>Bacteroidales</taxon>
        <taxon>Williamwhitmaniaceae</taxon>
        <taxon>Williamwhitmania</taxon>
    </lineage>
</organism>
<proteinExistence type="predicted"/>
<dbReference type="Proteomes" id="UP000199452">
    <property type="component" value="Unassembled WGS sequence"/>
</dbReference>
<name>A0A1G6HJ32_9BACT</name>
<evidence type="ECO:0000313" key="1">
    <source>
        <dbReference type="EMBL" id="SDB94337.1"/>
    </source>
</evidence>
<dbReference type="STRING" id="1640674.SAMN05216323_101159"/>
<protein>
    <submittedName>
        <fullName evidence="1">Uncharacterized protein</fullName>
    </submittedName>
</protein>
<keyword evidence="2" id="KW-1185">Reference proteome</keyword>
<dbReference type="EMBL" id="FMYP01000011">
    <property type="protein sequence ID" value="SDB94337.1"/>
    <property type="molecule type" value="Genomic_DNA"/>
</dbReference>
<evidence type="ECO:0000313" key="2">
    <source>
        <dbReference type="Proteomes" id="UP000199452"/>
    </source>
</evidence>
<reference evidence="1 2" key="1">
    <citation type="submission" date="2016-09" db="EMBL/GenBank/DDBJ databases">
        <authorList>
            <person name="Capua I."/>
            <person name="De Benedictis P."/>
            <person name="Joannis T."/>
            <person name="Lombin L.H."/>
            <person name="Cattoli G."/>
        </authorList>
    </citation>
    <scope>NUCLEOTIDE SEQUENCE [LARGE SCALE GENOMIC DNA]</scope>
    <source>
        <strain evidence="1 2">A7P-90m</strain>
    </source>
</reference>
<dbReference type="AlphaFoldDB" id="A0A1G6HJ32"/>
<accession>A0A1G6HJ32</accession>
<sequence length="302" mass="34566">MVLEEGQVANYLVIAIKQIEEDGDTFFILQHPNGGKFLLPHQPYKDYNIIVGNEITCRIDKINCSGKIFLEPIHPIYKESQEYDFRVISSAPVTLPTGELVETVIVADCFGNKIEVFTTEIDLSIKLLKCKIDYILKGKLHLSTVENKPKSIKTLEEGSYYKFKIIAEIGLENRPYFVVEAPDRTKHFINSRPYKKYGLKVGVTFVGVVSKLSKKGLFLIEPNHPVYMIGSVYLFKLVEVVSYTREEDFKQISRVLVIDTFNEKTAVEWPINKSYPELDSHIECRVIGLRKGKVVLEQVRVD</sequence>
<gene>
    <name evidence="1" type="ORF">SAMN05216323_101159</name>
</gene>
<dbReference type="RefSeq" id="WP_092436363.1">
    <property type="nucleotide sequence ID" value="NZ_FMYP01000011.1"/>
</dbReference>